<accession>A0A9D1VSN6</accession>
<reference evidence="1" key="2">
    <citation type="submission" date="2021-04" db="EMBL/GenBank/DDBJ databases">
        <authorList>
            <person name="Gilroy R."/>
        </authorList>
    </citation>
    <scope>NUCLEOTIDE SEQUENCE</scope>
    <source>
        <strain evidence="1">26628</strain>
    </source>
</reference>
<organism evidence="1 2">
    <name type="scientific">Candidatus Borkfalkia faecigallinarum</name>
    <dbReference type="NCBI Taxonomy" id="2838509"/>
    <lineage>
        <taxon>Bacteria</taxon>
        <taxon>Bacillati</taxon>
        <taxon>Bacillota</taxon>
        <taxon>Clostridia</taxon>
        <taxon>Christensenellales</taxon>
        <taxon>Christensenellaceae</taxon>
        <taxon>Candidatus Borkfalkia</taxon>
    </lineage>
</organism>
<gene>
    <name evidence="1" type="ORF">H9737_00440</name>
</gene>
<comment type="caution">
    <text evidence="1">The sequence shown here is derived from an EMBL/GenBank/DDBJ whole genome shotgun (WGS) entry which is preliminary data.</text>
</comment>
<name>A0A9D1VSN6_9FIRM</name>
<evidence type="ECO:0000313" key="2">
    <source>
        <dbReference type="Proteomes" id="UP000824249"/>
    </source>
</evidence>
<dbReference type="Proteomes" id="UP000824249">
    <property type="component" value="Unassembled WGS sequence"/>
</dbReference>
<protein>
    <submittedName>
        <fullName evidence="1">Uncharacterized protein</fullName>
    </submittedName>
</protein>
<dbReference type="EMBL" id="DXFD01000007">
    <property type="protein sequence ID" value="HIX46141.1"/>
    <property type="molecule type" value="Genomic_DNA"/>
</dbReference>
<reference evidence="1" key="1">
    <citation type="journal article" date="2021" name="PeerJ">
        <title>Extensive microbial diversity within the chicken gut microbiome revealed by metagenomics and culture.</title>
        <authorList>
            <person name="Gilroy R."/>
            <person name="Ravi A."/>
            <person name="Getino M."/>
            <person name="Pursley I."/>
            <person name="Horton D.L."/>
            <person name="Alikhan N.F."/>
            <person name="Baker D."/>
            <person name="Gharbi K."/>
            <person name="Hall N."/>
            <person name="Watson M."/>
            <person name="Adriaenssens E.M."/>
            <person name="Foster-Nyarko E."/>
            <person name="Jarju S."/>
            <person name="Secka A."/>
            <person name="Antonio M."/>
            <person name="Oren A."/>
            <person name="Chaudhuri R.R."/>
            <person name="La Ragione R."/>
            <person name="Hildebrand F."/>
            <person name="Pallen M.J."/>
        </authorList>
    </citation>
    <scope>NUCLEOTIDE SEQUENCE</scope>
    <source>
        <strain evidence="1">26628</strain>
    </source>
</reference>
<sequence length="97" mass="10501">MQDRKAKQRALLTELDALADLRETERVLLLDYAAALGEGGPQMLCAELLRLLMEAAEDARTVAAEQTLRAQPRPARADAVEGVVRAFRRAGKDLGGG</sequence>
<dbReference type="AlphaFoldDB" id="A0A9D1VSN6"/>
<evidence type="ECO:0000313" key="1">
    <source>
        <dbReference type="EMBL" id="HIX46141.1"/>
    </source>
</evidence>
<proteinExistence type="predicted"/>